<dbReference type="EMBL" id="JABXXP010000002">
    <property type="protein sequence ID" value="NVN09650.1"/>
    <property type="molecule type" value="Genomic_DNA"/>
</dbReference>
<dbReference type="Proteomes" id="UP001449795">
    <property type="component" value="Chromosome"/>
</dbReference>
<name>A0A7Y7ISS5_9PROT</name>
<protein>
    <submittedName>
        <fullName evidence="1">Uncharacterized protein</fullName>
    </submittedName>
</protein>
<sequence length="47" mass="5126">MIEEPRRAIDSVSVEIDVGTTEPSAPAQARKFLEDVRVTSAQALARN</sequence>
<evidence type="ECO:0000313" key="1">
    <source>
        <dbReference type="EMBL" id="NVN09650.1"/>
    </source>
</evidence>
<keyword evidence="4" id="KW-1185">Reference proteome</keyword>
<evidence type="ECO:0000313" key="3">
    <source>
        <dbReference type="Proteomes" id="UP000534870"/>
    </source>
</evidence>
<evidence type="ECO:0000313" key="2">
    <source>
        <dbReference type="EMBL" id="XAE42209.1"/>
    </source>
</evidence>
<dbReference type="Proteomes" id="UP000534870">
    <property type="component" value="Unassembled WGS sequence"/>
</dbReference>
<dbReference type="RefSeq" id="WP_176638447.1">
    <property type="nucleotide sequence ID" value="NZ_CP152276.1"/>
</dbReference>
<proteinExistence type="predicted"/>
<reference evidence="1 3" key="1">
    <citation type="submission" date="2020-06" db="EMBL/GenBank/DDBJ databases">
        <title>Description of novel acetic acid bacteria.</title>
        <authorList>
            <person name="Sombolestani A."/>
        </authorList>
    </citation>
    <scope>NUCLEOTIDE SEQUENCE [LARGE SCALE GENOMIC DNA]</scope>
    <source>
        <strain evidence="1 3">LMG 31431</strain>
    </source>
</reference>
<dbReference type="EMBL" id="CP152276">
    <property type="protein sequence ID" value="XAE42209.1"/>
    <property type="molecule type" value="Genomic_DNA"/>
</dbReference>
<reference evidence="2 4" key="2">
    <citation type="submission" date="2024-04" db="EMBL/GenBank/DDBJ databases">
        <title>Complete genome sequence of Nguyenibacter vanlangesis HBCM-1154, a strain capable of nitrogen fixation, IAA production, and phosphorus solubilization isolated from sugarcane soil.</title>
        <authorList>
            <person name="MY HANH P."/>
        </authorList>
    </citation>
    <scope>NUCLEOTIDE SEQUENCE [LARGE SCALE GENOMIC DNA]</scope>
    <source>
        <strain evidence="2 4">HBCM 1154</strain>
    </source>
</reference>
<evidence type="ECO:0000313" key="4">
    <source>
        <dbReference type="Proteomes" id="UP001449795"/>
    </source>
</evidence>
<organism evidence="1 3">
    <name type="scientific">Nguyenibacter vanlangensis</name>
    <dbReference type="NCBI Taxonomy" id="1216886"/>
    <lineage>
        <taxon>Bacteria</taxon>
        <taxon>Pseudomonadati</taxon>
        <taxon>Pseudomonadota</taxon>
        <taxon>Alphaproteobacteria</taxon>
        <taxon>Acetobacterales</taxon>
        <taxon>Acetobacteraceae</taxon>
        <taxon>Nguyenibacter</taxon>
    </lineage>
</organism>
<accession>A0A7Y7ISS5</accession>
<dbReference type="AlphaFoldDB" id="A0A7Y7ISS5"/>
<gene>
    <name evidence="2" type="ORF">AAC691_18370</name>
    <name evidence="1" type="ORF">HUK84_00520</name>
</gene>